<keyword evidence="10" id="KW-0460">Magnesium</keyword>
<dbReference type="GO" id="GO:0000287">
    <property type="term" value="F:magnesium ion binding"/>
    <property type="evidence" value="ECO:0007669"/>
    <property type="project" value="UniProtKB-UniRule"/>
</dbReference>
<feature type="binding site" evidence="10">
    <location>
        <position position="165"/>
    </location>
    <ligand>
        <name>Mg(2+)</name>
        <dbReference type="ChEBI" id="CHEBI:18420"/>
    </ligand>
</feature>
<comment type="function">
    <text evidence="10">Catalyzes the ATP- as well as the pyrophosphate-dependent phosphorylation of a specific serine residue in HPr, a phosphocarrier protein of the phosphoenolpyruvate-dependent sugar phosphotransferase system (PTS). HprK/P also catalyzes the pyrophosphate-producing, inorganic phosphate-dependent dephosphorylation (phosphorolysis) of seryl-phosphorylated HPr (P-Ser-HPr).</text>
</comment>
<organism evidence="13">
    <name type="scientific">candidate division WOR-3 bacterium</name>
    <dbReference type="NCBI Taxonomy" id="2052148"/>
    <lineage>
        <taxon>Bacteria</taxon>
        <taxon>Bacteria division WOR-3</taxon>
    </lineage>
</organism>
<gene>
    <name evidence="10 13" type="primary">hprK</name>
    <name evidence="13" type="ORF">ENV60_03320</name>
</gene>
<keyword evidence="7 10" id="KW-0067">ATP-binding</keyword>
<evidence type="ECO:0000256" key="5">
    <source>
        <dbReference type="ARBA" id="ARBA00022741"/>
    </source>
</evidence>
<feature type="region of interest" description="Important for the catalytic mechanism of dephosphorylation" evidence="10">
    <location>
        <begin position="272"/>
        <end position="277"/>
    </location>
</feature>
<keyword evidence="4 10" id="KW-0808">Transferase</keyword>
<dbReference type="InterPro" id="IPR027417">
    <property type="entry name" value="P-loop_NTPase"/>
</dbReference>
<sequence>MNQIPAETLYKEKRKDFSFEIISGGEYLKDRFITTYDVFRPGLALAGYTGYFLSDRIMIIGKTETSYLKILDEKIKNRRVATIMKLGTPCVIVTKKLKVDKILIYEAEKRKIPILRTPMSTTPFIHALSTYLDYKLAPTKYIQGTLMDIYGVGILFIGKPGTGKSECALDLVERGHRLVADDLVKIIKRGEILIGTGAEKSDRLRHHLEIRGVGIIDVFRIFGVKSVRLRKRIEVIIEFIFWDEAKGEYDRLGLSYREKTILGIKIPHILIPLTPGKNISVIAEVVAMNYLLKLRGIDAAKEYDRELKRVLAKNELPSVYFDEDIE</sequence>
<feature type="active site" evidence="10">
    <location>
        <position position="164"/>
    </location>
</feature>
<proteinExistence type="inferred from homology"/>
<evidence type="ECO:0000256" key="1">
    <source>
        <dbReference type="ARBA" id="ARBA00001120"/>
    </source>
</evidence>
<dbReference type="CDD" id="cd01918">
    <property type="entry name" value="HprK_C"/>
    <property type="match status" value="1"/>
</dbReference>
<dbReference type="EMBL" id="DTGZ01000061">
    <property type="protein sequence ID" value="HGV97311.1"/>
    <property type="molecule type" value="Genomic_DNA"/>
</dbReference>
<accession>A0A7C4XEL2</accession>
<evidence type="ECO:0000256" key="6">
    <source>
        <dbReference type="ARBA" id="ARBA00022777"/>
    </source>
</evidence>
<evidence type="ECO:0000256" key="2">
    <source>
        <dbReference type="ARBA" id="ARBA00006883"/>
    </source>
</evidence>
<dbReference type="SUPFAM" id="SSF53795">
    <property type="entry name" value="PEP carboxykinase-like"/>
    <property type="match status" value="1"/>
</dbReference>
<keyword evidence="10" id="KW-0479">Metal-binding</keyword>
<feature type="binding site" evidence="10">
    <location>
        <position position="209"/>
    </location>
    <ligand>
        <name>Mg(2+)</name>
        <dbReference type="ChEBI" id="CHEBI:18420"/>
    </ligand>
</feature>
<feature type="domain" description="HPr kinase/phosphorylase C-terminal" evidence="12">
    <location>
        <begin position="135"/>
        <end position="304"/>
    </location>
</feature>
<evidence type="ECO:0000256" key="7">
    <source>
        <dbReference type="ARBA" id="ARBA00022840"/>
    </source>
</evidence>
<keyword evidence="6 10" id="KW-0418">Kinase</keyword>
<evidence type="ECO:0000259" key="12">
    <source>
        <dbReference type="Pfam" id="PF07475"/>
    </source>
</evidence>
<keyword evidence="3 10" id="KW-0723">Serine/threonine-protein kinase</keyword>
<comment type="miscellaneous">
    <text evidence="10">Both phosphorylation and phosphorolysis are carried out by the same active site and suggest a common mechanism for both reactions.</text>
</comment>
<dbReference type="SUPFAM" id="SSF75138">
    <property type="entry name" value="HprK N-terminal domain-like"/>
    <property type="match status" value="1"/>
</dbReference>
<dbReference type="EC" id="2.7.11.-" evidence="10"/>
<evidence type="ECO:0000256" key="8">
    <source>
        <dbReference type="ARBA" id="ARBA00023268"/>
    </source>
</evidence>
<dbReference type="NCBIfam" id="TIGR00679">
    <property type="entry name" value="hpr-ser"/>
    <property type="match status" value="1"/>
</dbReference>
<comment type="domain">
    <text evidence="10">The Walker A ATP-binding motif also binds Pi and PPi.</text>
</comment>
<evidence type="ECO:0000259" key="11">
    <source>
        <dbReference type="Pfam" id="PF02603"/>
    </source>
</evidence>
<dbReference type="GO" id="GO:0006109">
    <property type="term" value="P:regulation of carbohydrate metabolic process"/>
    <property type="evidence" value="ECO:0007669"/>
    <property type="project" value="UniProtKB-UniRule"/>
</dbReference>
<comment type="caution">
    <text evidence="13">The sequence shown here is derived from an EMBL/GenBank/DDBJ whole genome shotgun (WGS) entry which is preliminary data.</text>
</comment>
<comment type="catalytic activity">
    <reaction evidence="1 10">
        <text>[HPr protein]-L-serine + ATP = [HPr protein]-O-phospho-L-serine + ADP + H(+)</text>
        <dbReference type="Rhea" id="RHEA:46600"/>
        <dbReference type="Rhea" id="RHEA-COMP:11602"/>
        <dbReference type="Rhea" id="RHEA-COMP:11603"/>
        <dbReference type="ChEBI" id="CHEBI:15378"/>
        <dbReference type="ChEBI" id="CHEBI:29999"/>
        <dbReference type="ChEBI" id="CHEBI:30616"/>
        <dbReference type="ChEBI" id="CHEBI:83421"/>
        <dbReference type="ChEBI" id="CHEBI:456216"/>
    </reaction>
</comment>
<comment type="caution">
    <text evidence="10">Lacks conserved residue(s) required for the propagation of feature annotation.</text>
</comment>
<dbReference type="GO" id="GO:0000155">
    <property type="term" value="F:phosphorelay sensor kinase activity"/>
    <property type="evidence" value="ECO:0007669"/>
    <property type="project" value="InterPro"/>
</dbReference>
<dbReference type="Gene3D" id="3.40.1390.20">
    <property type="entry name" value="HprK N-terminal domain-like"/>
    <property type="match status" value="1"/>
</dbReference>
<dbReference type="Pfam" id="PF02603">
    <property type="entry name" value="Hpr_kinase_N"/>
    <property type="match status" value="1"/>
</dbReference>
<evidence type="ECO:0000256" key="3">
    <source>
        <dbReference type="ARBA" id="ARBA00022527"/>
    </source>
</evidence>
<evidence type="ECO:0000313" key="13">
    <source>
        <dbReference type="EMBL" id="HGV97311.1"/>
    </source>
</evidence>
<name>A0A7C4XEL2_UNCW3</name>
<dbReference type="InterPro" id="IPR011126">
    <property type="entry name" value="Hpr_kin/Pase_Hpr_N"/>
</dbReference>
<protein>
    <recommendedName>
        <fullName evidence="10">HPr kinase/phosphorylase</fullName>
        <shortName evidence="10">HPrK/P</shortName>
        <ecNumber evidence="10">2.7.11.-</ecNumber>
        <ecNumber evidence="10">2.7.4.-</ecNumber>
    </recommendedName>
    <alternativeName>
        <fullName evidence="10">HPr(Ser) kinase/phosphorylase</fullName>
    </alternativeName>
</protein>
<evidence type="ECO:0000256" key="9">
    <source>
        <dbReference type="ARBA" id="ARBA00047657"/>
    </source>
</evidence>
<keyword evidence="5 10" id="KW-0547">Nucleotide-binding</keyword>
<dbReference type="InterPro" id="IPR003755">
    <property type="entry name" value="HPr(Ser)_kin/Pase"/>
</dbReference>
<comment type="cofactor">
    <cofactor evidence="10">
        <name>Mg(2+)</name>
        <dbReference type="ChEBI" id="CHEBI:18420"/>
    </cofactor>
</comment>
<evidence type="ECO:0000256" key="10">
    <source>
        <dbReference type="HAMAP-Rule" id="MF_01249"/>
    </source>
</evidence>
<dbReference type="PANTHER" id="PTHR30305">
    <property type="entry name" value="PROTEIN YJDM-RELATED"/>
    <property type="match status" value="1"/>
</dbReference>
<dbReference type="Gene3D" id="3.40.50.300">
    <property type="entry name" value="P-loop containing nucleotide triphosphate hydrolases"/>
    <property type="match status" value="1"/>
</dbReference>
<feature type="active site" evidence="10">
    <location>
        <position position="251"/>
    </location>
</feature>
<evidence type="ECO:0000256" key="4">
    <source>
        <dbReference type="ARBA" id="ARBA00022679"/>
    </source>
</evidence>
<reference evidence="13" key="1">
    <citation type="journal article" date="2020" name="mSystems">
        <title>Genome- and Community-Level Interaction Insights into Carbon Utilization and Element Cycling Functions of Hydrothermarchaeota in Hydrothermal Sediment.</title>
        <authorList>
            <person name="Zhou Z."/>
            <person name="Liu Y."/>
            <person name="Xu W."/>
            <person name="Pan J."/>
            <person name="Luo Z.H."/>
            <person name="Li M."/>
        </authorList>
    </citation>
    <scope>NUCLEOTIDE SEQUENCE [LARGE SCALE GENOMIC DNA]</scope>
    <source>
        <strain evidence="13">SpSt-774</strain>
    </source>
</reference>
<dbReference type="InterPro" id="IPR011104">
    <property type="entry name" value="Hpr_kin/Pase_C"/>
</dbReference>
<dbReference type="PANTHER" id="PTHR30305:SF1">
    <property type="entry name" value="HPR KINASE_PHOSPHORYLASE"/>
    <property type="match status" value="1"/>
</dbReference>
<feature type="domain" description="HPr(Ser) kinase/phosphorylase N-terminal" evidence="11">
    <location>
        <begin position="15"/>
        <end position="132"/>
    </location>
</feature>
<comment type="subunit">
    <text evidence="10">Homohexamer.</text>
</comment>
<dbReference type="GO" id="GO:0005524">
    <property type="term" value="F:ATP binding"/>
    <property type="evidence" value="ECO:0007669"/>
    <property type="project" value="UniProtKB-UniRule"/>
</dbReference>
<dbReference type="HAMAP" id="MF_01249">
    <property type="entry name" value="HPr_kinase"/>
    <property type="match status" value="1"/>
</dbReference>
<dbReference type="EC" id="2.7.4.-" evidence="10"/>
<feature type="region of interest" description="Important for the catalytic mechanism of both phosphorylation and dephosphorylation" evidence="10">
    <location>
        <begin position="208"/>
        <end position="217"/>
    </location>
</feature>
<dbReference type="AlphaFoldDB" id="A0A7C4XEL2"/>
<dbReference type="Pfam" id="PF07475">
    <property type="entry name" value="Hpr_kinase_C"/>
    <property type="match status" value="1"/>
</dbReference>
<dbReference type="GO" id="GO:0004712">
    <property type="term" value="F:protein serine/threonine/tyrosine kinase activity"/>
    <property type="evidence" value="ECO:0007669"/>
    <property type="project" value="UniProtKB-UniRule"/>
</dbReference>
<comment type="catalytic activity">
    <reaction evidence="9 10">
        <text>[HPr protein]-O-phospho-L-serine + phosphate + H(+) = [HPr protein]-L-serine + diphosphate</text>
        <dbReference type="Rhea" id="RHEA:46604"/>
        <dbReference type="Rhea" id="RHEA-COMP:11602"/>
        <dbReference type="Rhea" id="RHEA-COMP:11603"/>
        <dbReference type="ChEBI" id="CHEBI:15378"/>
        <dbReference type="ChEBI" id="CHEBI:29999"/>
        <dbReference type="ChEBI" id="CHEBI:33019"/>
        <dbReference type="ChEBI" id="CHEBI:43474"/>
        <dbReference type="ChEBI" id="CHEBI:83421"/>
    </reaction>
</comment>
<dbReference type="GO" id="GO:0004674">
    <property type="term" value="F:protein serine/threonine kinase activity"/>
    <property type="evidence" value="ECO:0007669"/>
    <property type="project" value="UniProtKB-KW"/>
</dbReference>
<comment type="similarity">
    <text evidence="2 10">Belongs to the HPrK/P family.</text>
</comment>
<dbReference type="InterPro" id="IPR028979">
    <property type="entry name" value="Ser_kin/Pase_Hpr-like_N_sf"/>
</dbReference>
<feature type="active site" description="Proton acceptor; for phosphorylation activity. Proton donor; for dephosphorylation activity" evidence="10">
    <location>
        <position position="182"/>
    </location>
</feature>
<keyword evidence="8 10" id="KW-0511">Multifunctional enzyme</keyword>